<dbReference type="GO" id="GO:0031676">
    <property type="term" value="C:plasma membrane-derived thylakoid membrane"/>
    <property type="evidence" value="ECO:0007669"/>
    <property type="project" value="UniProtKB-SubCell"/>
</dbReference>
<proteinExistence type="inferred from homology"/>
<evidence type="ECO:0000256" key="4">
    <source>
        <dbReference type="ARBA" id="ARBA00022692"/>
    </source>
</evidence>
<keyword evidence="7 9" id="KW-0811">Translocation</keyword>
<keyword evidence="3 9" id="KW-1003">Cell membrane</keyword>
<dbReference type="PANTHER" id="PTHR33910">
    <property type="entry name" value="PROTEIN TRANSLOCASE SUBUNIT SECE"/>
    <property type="match status" value="1"/>
</dbReference>
<dbReference type="AlphaFoldDB" id="A0A8K2A834"/>
<dbReference type="PROSITE" id="PS01067">
    <property type="entry name" value="SECE_SEC61G"/>
    <property type="match status" value="1"/>
</dbReference>
<dbReference type="GO" id="GO:0065002">
    <property type="term" value="P:intracellular protein transmembrane transport"/>
    <property type="evidence" value="ECO:0007669"/>
    <property type="project" value="UniProtKB-UniRule"/>
</dbReference>
<dbReference type="NCBIfam" id="TIGR00964">
    <property type="entry name" value="secE_bact"/>
    <property type="match status" value="1"/>
</dbReference>
<sequence>MHLGTRQQVSTVTKKEVSEKSVTGGLNPSDFLKETKEELDKVVWPDRQQLISESAAVVLMVSVSAALISLIDRLFRWISQLIF</sequence>
<dbReference type="GO" id="GO:0009306">
    <property type="term" value="P:protein secretion"/>
    <property type="evidence" value="ECO:0007669"/>
    <property type="project" value="UniProtKB-UniRule"/>
</dbReference>
<keyword evidence="4 9" id="KW-0812">Transmembrane</keyword>
<dbReference type="InterPro" id="IPR005807">
    <property type="entry name" value="SecE_bac"/>
</dbReference>
<keyword evidence="8 9" id="KW-0472">Membrane</keyword>
<dbReference type="Proteomes" id="UP000607397">
    <property type="component" value="Unassembled WGS sequence"/>
</dbReference>
<protein>
    <recommendedName>
        <fullName evidence="9">Protein translocase subunit SecE</fullName>
    </recommendedName>
</protein>
<feature type="region of interest" description="Disordered" evidence="10">
    <location>
        <begin position="1"/>
        <end position="28"/>
    </location>
</feature>
<comment type="subunit">
    <text evidence="9">Component of the Sec protein translocase complex. Heterotrimer consisting of SecY, SecE and SecG subunits. The heterotrimers can form oligomers, although 1 heterotrimer is thought to be able to translocate proteins. Interacts with the ribosome. Interacts with SecDF, and other proteins may be involved. Interacts with SecA.</text>
</comment>
<evidence type="ECO:0000256" key="9">
    <source>
        <dbReference type="HAMAP-Rule" id="MF_00422"/>
    </source>
</evidence>
<keyword evidence="6 9" id="KW-1133">Transmembrane helix</keyword>
<evidence type="ECO:0000256" key="1">
    <source>
        <dbReference type="ARBA" id="ARBA00004370"/>
    </source>
</evidence>
<dbReference type="GO" id="GO:0008320">
    <property type="term" value="F:protein transmembrane transporter activity"/>
    <property type="evidence" value="ECO:0007669"/>
    <property type="project" value="UniProtKB-UniRule"/>
</dbReference>
<gene>
    <name evidence="9 11" type="primary">secE</name>
    <name evidence="11" type="ORF">GS597_08675</name>
</gene>
<feature type="transmembrane region" description="Helical" evidence="9">
    <location>
        <begin position="54"/>
        <end position="75"/>
    </location>
</feature>
<dbReference type="HAMAP" id="MF_00422">
    <property type="entry name" value="SecE"/>
    <property type="match status" value="1"/>
</dbReference>
<evidence type="ECO:0000256" key="7">
    <source>
        <dbReference type="ARBA" id="ARBA00023010"/>
    </source>
</evidence>
<dbReference type="GO" id="GO:0006605">
    <property type="term" value="P:protein targeting"/>
    <property type="evidence" value="ECO:0007669"/>
    <property type="project" value="UniProtKB-UniRule"/>
</dbReference>
<evidence type="ECO:0000256" key="10">
    <source>
        <dbReference type="SAM" id="MobiDB-lite"/>
    </source>
</evidence>
<dbReference type="Pfam" id="PF00584">
    <property type="entry name" value="SecE"/>
    <property type="match status" value="1"/>
</dbReference>
<keyword evidence="5 9" id="KW-0653">Protein transport</keyword>
<keyword evidence="2 9" id="KW-0813">Transport</keyword>
<dbReference type="PANTHER" id="PTHR33910:SF1">
    <property type="entry name" value="PROTEIN TRANSLOCASE SUBUNIT SECE"/>
    <property type="match status" value="1"/>
</dbReference>
<comment type="caution">
    <text evidence="11">The sequence shown here is derived from an EMBL/GenBank/DDBJ whole genome shotgun (WGS) entry which is preliminary data.</text>
</comment>
<name>A0A8K2A834_9CYAN</name>
<dbReference type="GO" id="GO:0043952">
    <property type="term" value="P:protein transport by the Sec complex"/>
    <property type="evidence" value="ECO:0007669"/>
    <property type="project" value="UniProtKB-UniRule"/>
</dbReference>
<feature type="compositionally biased region" description="Polar residues" evidence="10">
    <location>
        <begin position="1"/>
        <end position="12"/>
    </location>
</feature>
<evidence type="ECO:0000256" key="5">
    <source>
        <dbReference type="ARBA" id="ARBA00022927"/>
    </source>
</evidence>
<comment type="similarity">
    <text evidence="9">Belongs to the SecE/SEC61-gamma family.</text>
</comment>
<comment type="subcellular location">
    <subcellularLocation>
        <location evidence="9">Cell inner membrane</location>
        <topology evidence="9">Single-pass membrane protein</topology>
    </subcellularLocation>
    <subcellularLocation>
        <location evidence="9">Cellular thylakoid membrane</location>
        <topology evidence="9">Single-pass membrane protein</topology>
    </subcellularLocation>
    <subcellularLocation>
        <location evidence="1">Membrane</location>
    </subcellularLocation>
</comment>
<comment type="function">
    <text evidence="9">Essential subunit of the Sec protein translocation channel SecYEG. Clamps together the 2 halves of SecY. May contact the channel plug during translocation.</text>
</comment>
<evidence type="ECO:0000256" key="2">
    <source>
        <dbReference type="ARBA" id="ARBA00022448"/>
    </source>
</evidence>
<dbReference type="InterPro" id="IPR001901">
    <property type="entry name" value="Translocase_SecE/Sec61-g"/>
</dbReference>
<evidence type="ECO:0000313" key="11">
    <source>
        <dbReference type="EMBL" id="NCJ06575.1"/>
    </source>
</evidence>
<keyword evidence="12" id="KW-1185">Reference proteome</keyword>
<dbReference type="InterPro" id="IPR038379">
    <property type="entry name" value="SecE_sf"/>
</dbReference>
<evidence type="ECO:0000256" key="3">
    <source>
        <dbReference type="ARBA" id="ARBA00022475"/>
    </source>
</evidence>
<evidence type="ECO:0000256" key="6">
    <source>
        <dbReference type="ARBA" id="ARBA00022989"/>
    </source>
</evidence>
<reference evidence="11" key="1">
    <citation type="submission" date="2019-12" db="EMBL/GenBank/DDBJ databases">
        <title>High-Quality draft genome sequences of three cyanobacteria isolated from the limestone walls of the Old Cathedral of Coimbra.</title>
        <authorList>
            <person name="Tiago I."/>
            <person name="Soares F."/>
            <person name="Portugal A."/>
        </authorList>
    </citation>
    <scope>NUCLEOTIDE SEQUENCE [LARGE SCALE GENOMIC DNA]</scope>
    <source>
        <strain evidence="11">C</strain>
    </source>
</reference>
<dbReference type="Gene3D" id="1.20.5.1030">
    <property type="entry name" value="Preprotein translocase secy subunit"/>
    <property type="match status" value="1"/>
</dbReference>
<keyword evidence="9" id="KW-0793">Thylakoid</keyword>
<evidence type="ECO:0000313" key="12">
    <source>
        <dbReference type="Proteomes" id="UP000607397"/>
    </source>
</evidence>
<keyword evidence="9" id="KW-0997">Cell inner membrane</keyword>
<organism evidence="11 12">
    <name type="scientific">Petrachloros mirabilis ULC683</name>
    <dbReference type="NCBI Taxonomy" id="2781853"/>
    <lineage>
        <taxon>Bacteria</taxon>
        <taxon>Bacillati</taxon>
        <taxon>Cyanobacteriota</taxon>
        <taxon>Cyanophyceae</taxon>
        <taxon>Synechococcales</taxon>
        <taxon>Petrachlorosaceae</taxon>
        <taxon>Petrachloros</taxon>
        <taxon>Petrachloros mirabilis</taxon>
    </lineage>
</organism>
<evidence type="ECO:0000256" key="8">
    <source>
        <dbReference type="ARBA" id="ARBA00023136"/>
    </source>
</evidence>
<dbReference type="EMBL" id="WVIC01000014">
    <property type="protein sequence ID" value="NCJ06575.1"/>
    <property type="molecule type" value="Genomic_DNA"/>
</dbReference>
<accession>A0A8K2A834</accession>